<evidence type="ECO:0000313" key="4">
    <source>
        <dbReference type="EMBL" id="MDL0432781.1"/>
    </source>
</evidence>
<dbReference type="PROSITE" id="PS51221">
    <property type="entry name" value="TTL"/>
    <property type="match status" value="1"/>
</dbReference>
<dbReference type="PANTHER" id="PTHR12241">
    <property type="entry name" value="TUBULIN POLYGLUTAMYLASE"/>
    <property type="match status" value="1"/>
</dbReference>
<organism evidence="4 5">
    <name type="scientific">Marinobacter azerbaijanicus</name>
    <dbReference type="NCBI Taxonomy" id="3050455"/>
    <lineage>
        <taxon>Bacteria</taxon>
        <taxon>Pseudomonadati</taxon>
        <taxon>Pseudomonadota</taxon>
        <taxon>Gammaproteobacteria</taxon>
        <taxon>Pseudomonadales</taxon>
        <taxon>Marinobacteraceae</taxon>
        <taxon>Marinobacter</taxon>
    </lineage>
</organism>
<protein>
    <submittedName>
        <fullName evidence="4">Amylase</fullName>
    </submittedName>
</protein>
<evidence type="ECO:0000313" key="5">
    <source>
        <dbReference type="Proteomes" id="UP001227964"/>
    </source>
</evidence>
<keyword evidence="1" id="KW-0436">Ligase</keyword>
<dbReference type="InterPro" id="IPR004344">
    <property type="entry name" value="TTL/TTLL_fam"/>
</dbReference>
<comment type="caution">
    <text evidence="4">The sequence shown here is derived from an EMBL/GenBank/DDBJ whole genome shotgun (WGS) entry which is preliminary data.</text>
</comment>
<evidence type="ECO:0000256" key="1">
    <source>
        <dbReference type="ARBA" id="ARBA00022598"/>
    </source>
</evidence>
<evidence type="ECO:0000256" key="3">
    <source>
        <dbReference type="ARBA" id="ARBA00022840"/>
    </source>
</evidence>
<dbReference type="Proteomes" id="UP001227964">
    <property type="component" value="Unassembled WGS sequence"/>
</dbReference>
<keyword evidence="3" id="KW-0067">ATP-binding</keyword>
<proteinExistence type="predicted"/>
<dbReference type="SUPFAM" id="SSF56059">
    <property type="entry name" value="Glutathione synthetase ATP-binding domain-like"/>
    <property type="match status" value="1"/>
</dbReference>
<keyword evidence="2" id="KW-0547">Nucleotide-binding</keyword>
<dbReference type="Pfam" id="PF03133">
    <property type="entry name" value="TTL"/>
    <property type="match status" value="1"/>
</dbReference>
<sequence length="808" mass="88405">MTRHYWMGGNRTYEQDRFFEASLDKDRWQKGDSPDNWDACWYTGMPDPEFFRHVGPERKINHIPGNNALTVKSRLYQSLLTLRDRVSLQDNGHAGLVDRLQFFPRVYSMPGDYHGFQQEALDEPSRRWILKPKNAARGKGIQLVKDPANVPMDSSWMVQEYIENPHTMQGRKYVLRLYVAVTSVAPLRVYLYRQGFAKLASAPYDEENADNPYSYLTNPDVNALNLDADVPVEFVDLDRYRAWLREQGHDDEALFARVEDMVALTCLSAVESMRERSRVVGADTRGCYELLGIDCLVDSKLKPWVLECNLSPSLEVCAGPESGGDIEEGVKGSLVADLVSLVGLNGKPETVPGASVEQQLILETENEQARAGNFKRLLPSENPAAYLPFYTLPRLEDWVVAKALSGNGLTQPTLQRRCAEDMISEDRVYVYDTRLGHLSVLNETASLIWLMATDGIAPDDIADALTQSARQNAAAEPDAWAIRRDVWNSLADWANNGFLVQANAGNASASDLSPAGNIPLPQVSEPYSSVLECGGFHVELFTDSPAVVSRIGSLLVPLESQSRPGSRSRLEIVRDTPGYTLILDGKVVQSRLALSRVTPAVVRCLTGHAADEGDIIIDAGLVTRPDEPSDAVLVANSDPEFGDSPALCLASQLGANFGRALRISAEPDTALFALGLPAQLPPARAEDPAAPGRFSMHAPKDGLEVALQPASLGMAGQGYRITTVLIPAQSSSQQKPGLQAVSVSEALRYLIPGCCGPDGRPLDTAGFSRLAEWLETADRYLVDADNLDAAVQQLSGADRPEVDQAFGQ</sequence>
<keyword evidence="5" id="KW-1185">Reference proteome</keyword>
<dbReference type="EMBL" id="JASSVS010000009">
    <property type="protein sequence ID" value="MDL0432781.1"/>
    <property type="molecule type" value="Genomic_DNA"/>
</dbReference>
<name>A0ABT7IF31_9GAMM</name>
<gene>
    <name evidence="4" type="ORF">QPM17_16685</name>
</gene>
<accession>A0ABT7IF31</accession>
<dbReference type="Gene3D" id="3.30.470.20">
    <property type="entry name" value="ATP-grasp fold, B domain"/>
    <property type="match status" value="1"/>
</dbReference>
<dbReference type="RefSeq" id="WP_285392060.1">
    <property type="nucleotide sequence ID" value="NZ_JASSVS010000009.1"/>
</dbReference>
<evidence type="ECO:0000256" key="2">
    <source>
        <dbReference type="ARBA" id="ARBA00022741"/>
    </source>
</evidence>
<reference evidence="4 5" key="1">
    <citation type="submission" date="2023-06" db="EMBL/GenBank/DDBJ databases">
        <title>Marinobacter azerbaijanicus a moderately halophilic, isolated from Urmia Lake in Azerbaijan region of Iran.</title>
        <authorList>
            <person name="Sanchez-Porro C."/>
            <person name="Aghdam E.M."/>
            <person name="Saheb S.M."/>
            <person name="Tarhriz V."/>
            <person name="Kazemi E."/>
            <person name="Ammozegar M.A."/>
            <person name="Ventosa A."/>
            <person name="Hejazi M.S."/>
        </authorList>
    </citation>
    <scope>NUCLEOTIDE SEQUENCE [LARGE SCALE GENOMIC DNA]</scope>
    <source>
        <strain evidence="4 5">TBZ242</strain>
    </source>
</reference>